<comment type="caution">
    <text evidence="3">The sequence shown here is derived from an EMBL/GenBank/DDBJ whole genome shotgun (WGS) entry which is preliminary data.</text>
</comment>
<dbReference type="SUPFAM" id="SSF52172">
    <property type="entry name" value="CheY-like"/>
    <property type="match status" value="1"/>
</dbReference>
<dbReference type="InterPro" id="IPR011006">
    <property type="entry name" value="CheY-like_superfamily"/>
</dbReference>
<evidence type="ECO:0000259" key="2">
    <source>
        <dbReference type="PROSITE" id="PS50110"/>
    </source>
</evidence>
<feature type="domain" description="Response regulatory" evidence="2">
    <location>
        <begin position="1"/>
        <end position="48"/>
    </location>
</feature>
<dbReference type="Proteomes" id="UP000054911">
    <property type="component" value="Unassembled WGS sequence"/>
</dbReference>
<evidence type="ECO:0000313" key="4">
    <source>
        <dbReference type="Proteomes" id="UP000054911"/>
    </source>
</evidence>
<dbReference type="STRING" id="1777141.AWB80_08416"/>
<protein>
    <recommendedName>
        <fullName evidence="2">Response regulatory domain-containing protein</fullName>
    </recommendedName>
</protein>
<reference evidence="3" key="1">
    <citation type="submission" date="2016-01" db="EMBL/GenBank/DDBJ databases">
        <authorList>
            <person name="Peeters C."/>
        </authorList>
    </citation>
    <scope>NUCLEOTIDE SEQUENCE [LARGE SCALE GENOMIC DNA]</scope>
    <source>
        <strain evidence="3">LMG 29323</strain>
    </source>
</reference>
<proteinExistence type="predicted"/>
<dbReference type="GO" id="GO:0000160">
    <property type="term" value="P:phosphorelay signal transduction system"/>
    <property type="evidence" value="ECO:0007669"/>
    <property type="project" value="InterPro"/>
</dbReference>
<dbReference type="RefSeq" id="WP_143328287.1">
    <property type="nucleotide sequence ID" value="NZ_FCOE02000088.1"/>
</dbReference>
<evidence type="ECO:0000313" key="3">
    <source>
        <dbReference type="EMBL" id="SAL02683.1"/>
    </source>
</evidence>
<dbReference type="EMBL" id="FCOE02000088">
    <property type="protein sequence ID" value="SAL02683.1"/>
    <property type="molecule type" value="Genomic_DNA"/>
</dbReference>
<dbReference type="AlphaFoldDB" id="A0A158E7D8"/>
<dbReference type="PROSITE" id="PS50110">
    <property type="entry name" value="RESPONSE_REGULATORY"/>
    <property type="match status" value="1"/>
</dbReference>
<feature type="modified residue" description="4-aspartylphosphate" evidence="1">
    <location>
        <position position="47"/>
    </location>
</feature>
<name>A0A158E7D8_9BURK</name>
<dbReference type="InterPro" id="IPR001789">
    <property type="entry name" value="Sig_transdc_resp-reg_receiver"/>
</dbReference>
<sequence length="48" mass="5107">MVDDSEDAAASLTLLIQAEGHMVETAIGGLDARRIETAFHPEAVILDL</sequence>
<keyword evidence="1" id="KW-0597">Phosphoprotein</keyword>
<accession>A0A158E7D8</accession>
<evidence type="ECO:0000256" key="1">
    <source>
        <dbReference type="PROSITE-ProRule" id="PRU00169"/>
    </source>
</evidence>
<organism evidence="3 4">
    <name type="scientific">Caballeronia pedi</name>
    <dbReference type="NCBI Taxonomy" id="1777141"/>
    <lineage>
        <taxon>Bacteria</taxon>
        <taxon>Pseudomonadati</taxon>
        <taxon>Pseudomonadota</taxon>
        <taxon>Betaproteobacteria</taxon>
        <taxon>Burkholderiales</taxon>
        <taxon>Burkholderiaceae</taxon>
        <taxon>Caballeronia</taxon>
    </lineage>
</organism>
<gene>
    <name evidence="3" type="ORF">AWB80_08416</name>
</gene>
<keyword evidence="4" id="KW-1185">Reference proteome</keyword>